<feature type="compositionally biased region" description="Basic residues" evidence="1">
    <location>
        <begin position="83"/>
        <end position="98"/>
    </location>
</feature>
<accession>A0ABN7BAD6</accession>
<feature type="chain" id="PRO_5046178432" evidence="2">
    <location>
        <begin position="20"/>
        <end position="260"/>
    </location>
</feature>
<protein>
    <submittedName>
        <fullName evidence="3">Uncharacterized protein</fullName>
    </submittedName>
</protein>
<feature type="region of interest" description="Disordered" evidence="1">
    <location>
        <begin position="70"/>
        <end position="120"/>
    </location>
</feature>
<evidence type="ECO:0000256" key="1">
    <source>
        <dbReference type="SAM" id="MobiDB-lite"/>
    </source>
</evidence>
<evidence type="ECO:0000313" key="4">
    <source>
        <dbReference type="Proteomes" id="UP001307889"/>
    </source>
</evidence>
<dbReference type="EMBL" id="AP028920">
    <property type="protein sequence ID" value="BET00760.1"/>
    <property type="molecule type" value="Genomic_DNA"/>
</dbReference>
<reference evidence="3 4" key="1">
    <citation type="submission" date="2023-09" db="EMBL/GenBank/DDBJ databases">
        <title>Nesidiocoris tenuis whole genome shotgun sequence.</title>
        <authorList>
            <person name="Shibata T."/>
            <person name="Shimoda M."/>
            <person name="Kobayashi T."/>
            <person name="Uehara T."/>
        </authorList>
    </citation>
    <scope>NUCLEOTIDE SEQUENCE [LARGE SCALE GENOMIC DNA]</scope>
    <source>
        <strain evidence="3 4">Japan</strain>
    </source>
</reference>
<proteinExistence type="predicted"/>
<feature type="signal peptide" evidence="2">
    <location>
        <begin position="1"/>
        <end position="19"/>
    </location>
</feature>
<feature type="region of interest" description="Disordered" evidence="1">
    <location>
        <begin position="141"/>
        <end position="173"/>
    </location>
</feature>
<dbReference type="Proteomes" id="UP001307889">
    <property type="component" value="Chromosome 12"/>
</dbReference>
<organism evidence="3 4">
    <name type="scientific">Nesidiocoris tenuis</name>
    <dbReference type="NCBI Taxonomy" id="355587"/>
    <lineage>
        <taxon>Eukaryota</taxon>
        <taxon>Metazoa</taxon>
        <taxon>Ecdysozoa</taxon>
        <taxon>Arthropoda</taxon>
        <taxon>Hexapoda</taxon>
        <taxon>Insecta</taxon>
        <taxon>Pterygota</taxon>
        <taxon>Neoptera</taxon>
        <taxon>Paraneoptera</taxon>
        <taxon>Hemiptera</taxon>
        <taxon>Heteroptera</taxon>
        <taxon>Panheteroptera</taxon>
        <taxon>Cimicomorpha</taxon>
        <taxon>Miridae</taxon>
        <taxon>Dicyphina</taxon>
        <taxon>Nesidiocoris</taxon>
    </lineage>
</organism>
<keyword evidence="2" id="KW-0732">Signal</keyword>
<keyword evidence="4" id="KW-1185">Reference proteome</keyword>
<evidence type="ECO:0000313" key="3">
    <source>
        <dbReference type="EMBL" id="BET00760.1"/>
    </source>
</evidence>
<feature type="compositionally biased region" description="Polar residues" evidence="1">
    <location>
        <begin position="70"/>
        <end position="82"/>
    </location>
</feature>
<gene>
    <name evidence="3" type="ORF">NTJ_13576</name>
</gene>
<name>A0ABN7BAD6_9HEMI</name>
<evidence type="ECO:0000256" key="2">
    <source>
        <dbReference type="SAM" id="SignalP"/>
    </source>
</evidence>
<sequence length="260" mass="29994">MKVVAYVAILLSVQSACLAHSLPNNHKYEDLTPNHWPDVNHGFSKLQEEAIRERQEQLVRFVSDFTTASSKTVPGVSNTTKLQHNHRFHPGRPYRKQQRASFASPRPPRTANEESLNFIPKDEIRPGDVVGLIPPEMFKVSSTKAPATSEAVSPDDSETGESQHIPVYEESPWSGTQFKPERIANHRFIEPYKAHHLYEKPYGRVKVHTYRGRPKDYWVLPRHSKPEHKTYAEWGYYVKQPVGSEHDKFHSPLDLSFRYD</sequence>